<keyword evidence="3" id="KW-1185">Reference proteome</keyword>
<evidence type="ECO:0000313" key="3">
    <source>
        <dbReference type="Proteomes" id="UP001465668"/>
    </source>
</evidence>
<sequence length="210" mass="23103">MSSIDDDNRPRLDIGFVRPLKVARDRSGAVYHQADPMNTSRASIGITSTKAVVDTADKAESVLKDAIKRNMALNNGAMAPMTLEFTILSNEDRAGGFRRTGLLGDQGASTTQCGETDAEETEAPTGNNKPPAANTSNKNTGQTADEEKTQDEGKGKEMRSYEECFRLKESQMTKEELEMVKKVHEEEMDFEYFDRTRGPGGEVIDVDDIV</sequence>
<feature type="compositionally biased region" description="Polar residues" evidence="1">
    <location>
        <begin position="124"/>
        <end position="143"/>
    </location>
</feature>
<gene>
    <name evidence="2" type="ORF">SCAR479_03014</name>
</gene>
<feature type="region of interest" description="Disordered" evidence="1">
    <location>
        <begin position="98"/>
        <end position="160"/>
    </location>
</feature>
<evidence type="ECO:0000313" key="2">
    <source>
        <dbReference type="EMBL" id="KAK9780377.1"/>
    </source>
</evidence>
<evidence type="ECO:0000256" key="1">
    <source>
        <dbReference type="SAM" id="MobiDB-lite"/>
    </source>
</evidence>
<dbReference type="EMBL" id="JARVKM010000007">
    <property type="protein sequence ID" value="KAK9780377.1"/>
    <property type="molecule type" value="Genomic_DNA"/>
</dbReference>
<reference evidence="2 3" key="1">
    <citation type="submission" date="2024-02" db="EMBL/GenBank/DDBJ databases">
        <title>First draft genome assembly of two strains of Seiridium cardinale.</title>
        <authorList>
            <person name="Emiliani G."/>
            <person name="Scali E."/>
        </authorList>
    </citation>
    <scope>NUCLEOTIDE SEQUENCE [LARGE SCALE GENOMIC DNA]</scope>
    <source>
        <strain evidence="2 3">BM-138-000479</strain>
    </source>
</reference>
<feature type="compositionally biased region" description="Basic and acidic residues" evidence="1">
    <location>
        <begin position="145"/>
        <end position="160"/>
    </location>
</feature>
<dbReference type="Proteomes" id="UP001465668">
    <property type="component" value="Unassembled WGS sequence"/>
</dbReference>
<comment type="caution">
    <text evidence="2">The sequence shown here is derived from an EMBL/GenBank/DDBJ whole genome shotgun (WGS) entry which is preliminary data.</text>
</comment>
<name>A0ABR2Y2S6_9PEZI</name>
<organism evidence="2 3">
    <name type="scientific">Seiridium cardinale</name>
    <dbReference type="NCBI Taxonomy" id="138064"/>
    <lineage>
        <taxon>Eukaryota</taxon>
        <taxon>Fungi</taxon>
        <taxon>Dikarya</taxon>
        <taxon>Ascomycota</taxon>
        <taxon>Pezizomycotina</taxon>
        <taxon>Sordariomycetes</taxon>
        <taxon>Xylariomycetidae</taxon>
        <taxon>Amphisphaeriales</taxon>
        <taxon>Sporocadaceae</taxon>
        <taxon>Seiridium</taxon>
    </lineage>
</organism>
<proteinExistence type="predicted"/>
<protein>
    <submittedName>
        <fullName evidence="2">Uncharacterized protein</fullName>
    </submittedName>
</protein>
<accession>A0ABR2Y2S6</accession>